<evidence type="ECO:0000313" key="1">
    <source>
        <dbReference type="EMBL" id="MBU3854449.1"/>
    </source>
</evidence>
<dbReference type="AlphaFoldDB" id="A0A9E2P207"/>
<organism evidence="1 2">
    <name type="scientific">Candidatus Paraprevotella stercoravium</name>
    <dbReference type="NCBI Taxonomy" id="2838725"/>
    <lineage>
        <taxon>Bacteria</taxon>
        <taxon>Pseudomonadati</taxon>
        <taxon>Bacteroidota</taxon>
        <taxon>Bacteroidia</taxon>
        <taxon>Bacteroidales</taxon>
        <taxon>Prevotellaceae</taxon>
        <taxon>Paraprevotella</taxon>
    </lineage>
</organism>
<dbReference type="Pfam" id="PF16702">
    <property type="entry name" value="DUF5063"/>
    <property type="match status" value="1"/>
</dbReference>
<proteinExistence type="predicted"/>
<evidence type="ECO:0000313" key="2">
    <source>
        <dbReference type="Proteomes" id="UP000823865"/>
    </source>
</evidence>
<dbReference type="InterPro" id="IPR038312">
    <property type="entry name" value="DUF5063_sf"/>
</dbReference>
<sequence length="192" mass="22174">MESMKSVIYHKDVLEFVTVGVQYCAFLERHTEVRQKDFIETLLKLLPLLYLKALLLPRMEDLGDSFPEEFVTEQDYEAVRMQVSRILGERDAYLDLDLTSLDYVQEPQMKSISEDLADVYQAVRNFVTTYKLEIESSMYEALVQVREQFDLYWGQTLLSGLRALHGARQVADRETDAADAGDLLDEDSSELL</sequence>
<accession>A0A9E2P207</accession>
<dbReference type="Gene3D" id="1.20.120.1550">
    <property type="entry name" value="Protein of unknown function DUF5063"/>
    <property type="match status" value="1"/>
</dbReference>
<reference evidence="1" key="2">
    <citation type="submission" date="2021-04" db="EMBL/GenBank/DDBJ databases">
        <authorList>
            <person name="Gilroy R."/>
        </authorList>
    </citation>
    <scope>NUCLEOTIDE SEQUENCE</scope>
    <source>
        <strain evidence="1">G3-2149</strain>
    </source>
</reference>
<comment type="caution">
    <text evidence="1">The sequence shown here is derived from an EMBL/GenBank/DDBJ whole genome shotgun (WGS) entry which is preliminary data.</text>
</comment>
<dbReference type="EMBL" id="JAHLFU010000237">
    <property type="protein sequence ID" value="MBU3854449.1"/>
    <property type="molecule type" value="Genomic_DNA"/>
</dbReference>
<dbReference type="Proteomes" id="UP000823865">
    <property type="component" value="Unassembled WGS sequence"/>
</dbReference>
<gene>
    <name evidence="1" type="ORF">H9789_11680</name>
</gene>
<dbReference type="InterPro" id="IPR032025">
    <property type="entry name" value="DUF5063"/>
</dbReference>
<protein>
    <submittedName>
        <fullName evidence="1">DUF5063 domain-containing protein</fullName>
    </submittedName>
</protein>
<reference evidence="1" key="1">
    <citation type="journal article" date="2021" name="PeerJ">
        <title>Extensive microbial diversity within the chicken gut microbiome revealed by metagenomics and culture.</title>
        <authorList>
            <person name="Gilroy R."/>
            <person name="Ravi A."/>
            <person name="Getino M."/>
            <person name="Pursley I."/>
            <person name="Horton D.L."/>
            <person name="Alikhan N.F."/>
            <person name="Baker D."/>
            <person name="Gharbi K."/>
            <person name="Hall N."/>
            <person name="Watson M."/>
            <person name="Adriaenssens E.M."/>
            <person name="Foster-Nyarko E."/>
            <person name="Jarju S."/>
            <person name="Secka A."/>
            <person name="Antonio M."/>
            <person name="Oren A."/>
            <person name="Chaudhuri R.R."/>
            <person name="La Ragione R."/>
            <person name="Hildebrand F."/>
            <person name="Pallen M.J."/>
        </authorList>
    </citation>
    <scope>NUCLEOTIDE SEQUENCE</scope>
    <source>
        <strain evidence="1">G3-2149</strain>
    </source>
</reference>
<name>A0A9E2P207_9BACT</name>